<gene>
    <name evidence="7" type="ORF">R3Q59_41255</name>
</gene>
<feature type="domain" description="Nudix hydrolase" evidence="6">
    <location>
        <begin position="4"/>
        <end position="151"/>
    </location>
</feature>
<organism evidence="7 8">
    <name type="scientific">Rhodococcus jostii</name>
    <dbReference type="NCBI Taxonomy" id="132919"/>
    <lineage>
        <taxon>Bacteria</taxon>
        <taxon>Bacillati</taxon>
        <taxon>Actinomycetota</taxon>
        <taxon>Actinomycetes</taxon>
        <taxon>Mycobacteriales</taxon>
        <taxon>Nocardiaceae</taxon>
        <taxon>Rhodococcus</taxon>
    </lineage>
</organism>
<evidence type="ECO:0000256" key="4">
    <source>
        <dbReference type="RuleBase" id="RU003476"/>
    </source>
</evidence>
<keyword evidence="3 4" id="KW-0378">Hydrolase</keyword>
<keyword evidence="8" id="KW-1185">Reference proteome</keyword>
<dbReference type="PRINTS" id="PR00502">
    <property type="entry name" value="NUDIXFAMILY"/>
</dbReference>
<dbReference type="InterPro" id="IPR020084">
    <property type="entry name" value="NUDIX_hydrolase_CS"/>
</dbReference>
<dbReference type="PANTHER" id="PTHR43046">
    <property type="entry name" value="GDP-MANNOSE MANNOSYL HYDROLASE"/>
    <property type="match status" value="1"/>
</dbReference>
<protein>
    <submittedName>
        <fullName evidence="7">NUDIX hydrolase</fullName>
        <ecNumber evidence="7">3.6.-.-</ecNumber>
    </submittedName>
</protein>
<reference evidence="7 8" key="1">
    <citation type="submission" date="2023-10" db="EMBL/GenBank/DDBJ databases">
        <title>Development of a sustainable strategy for remediation of hydrocarbon-contaminated territories based on the waste exchange concept.</title>
        <authorList>
            <person name="Krivoruchko A."/>
        </authorList>
    </citation>
    <scope>NUCLEOTIDE SEQUENCE [LARGE SCALE GENOMIC DNA]</scope>
    <source>
        <strain evidence="7 8">IEGM 60</strain>
    </source>
</reference>
<comment type="caution">
    <text evidence="7">The sequence shown here is derived from an EMBL/GenBank/DDBJ whole genome shotgun (WGS) entry which is preliminary data.</text>
</comment>
<comment type="similarity">
    <text evidence="2 4">Belongs to the Nudix hydrolase family.</text>
</comment>
<comment type="cofactor">
    <cofactor evidence="1">
        <name>Mg(2+)</name>
        <dbReference type="ChEBI" id="CHEBI:18420"/>
    </cofactor>
</comment>
<feature type="compositionally biased region" description="Basic and acidic residues" evidence="5">
    <location>
        <begin position="139"/>
        <end position="151"/>
    </location>
</feature>
<dbReference type="PANTHER" id="PTHR43046:SF14">
    <property type="entry name" value="MUTT_NUDIX FAMILY PROTEIN"/>
    <property type="match status" value="1"/>
</dbReference>
<dbReference type="RefSeq" id="WP_317571863.1">
    <property type="nucleotide sequence ID" value="NZ_JAWLKA010000050.1"/>
</dbReference>
<proteinExistence type="inferred from homology"/>
<sequence length="151" mass="16406">MFKGRVARWRADIVLDENDRILLCRLAIPEPAGRVVWAAPGGGVERDETPLAALRRELHEEVGLAVDTDPPQVSPRIMENSSAFIATWKRKPNLHWHVCGAQDMVPVEVPSLGAVPGASIPVAATAAPLRESGHGGIRPNDELRPRDCTTL</sequence>
<dbReference type="Gene3D" id="3.90.79.10">
    <property type="entry name" value="Nucleoside Triphosphate Pyrophosphohydrolase"/>
    <property type="match status" value="1"/>
</dbReference>
<dbReference type="PROSITE" id="PS00893">
    <property type="entry name" value="NUDIX_BOX"/>
    <property type="match status" value="1"/>
</dbReference>
<dbReference type="SUPFAM" id="SSF55811">
    <property type="entry name" value="Nudix"/>
    <property type="match status" value="1"/>
</dbReference>
<dbReference type="EC" id="3.6.-.-" evidence="7"/>
<accession>A0ABU4CUD1</accession>
<dbReference type="InterPro" id="IPR000086">
    <property type="entry name" value="NUDIX_hydrolase_dom"/>
</dbReference>
<dbReference type="EMBL" id="JAWLKA010000050">
    <property type="protein sequence ID" value="MDV6286907.1"/>
    <property type="molecule type" value="Genomic_DNA"/>
</dbReference>
<dbReference type="GO" id="GO:0016787">
    <property type="term" value="F:hydrolase activity"/>
    <property type="evidence" value="ECO:0007669"/>
    <property type="project" value="UniProtKB-KW"/>
</dbReference>
<evidence type="ECO:0000256" key="1">
    <source>
        <dbReference type="ARBA" id="ARBA00001946"/>
    </source>
</evidence>
<evidence type="ECO:0000256" key="5">
    <source>
        <dbReference type="SAM" id="MobiDB-lite"/>
    </source>
</evidence>
<dbReference type="InterPro" id="IPR015797">
    <property type="entry name" value="NUDIX_hydrolase-like_dom_sf"/>
</dbReference>
<feature type="region of interest" description="Disordered" evidence="5">
    <location>
        <begin position="130"/>
        <end position="151"/>
    </location>
</feature>
<name>A0ABU4CUD1_RHOJO</name>
<evidence type="ECO:0000259" key="6">
    <source>
        <dbReference type="PROSITE" id="PS51462"/>
    </source>
</evidence>
<evidence type="ECO:0000313" key="7">
    <source>
        <dbReference type="EMBL" id="MDV6286907.1"/>
    </source>
</evidence>
<evidence type="ECO:0000256" key="2">
    <source>
        <dbReference type="ARBA" id="ARBA00005582"/>
    </source>
</evidence>
<dbReference type="Pfam" id="PF00293">
    <property type="entry name" value="NUDIX"/>
    <property type="match status" value="1"/>
</dbReference>
<dbReference type="PROSITE" id="PS51462">
    <property type="entry name" value="NUDIX"/>
    <property type="match status" value="1"/>
</dbReference>
<evidence type="ECO:0000313" key="8">
    <source>
        <dbReference type="Proteomes" id="UP001185737"/>
    </source>
</evidence>
<dbReference type="InterPro" id="IPR020476">
    <property type="entry name" value="Nudix_hydrolase"/>
</dbReference>
<dbReference type="Proteomes" id="UP001185737">
    <property type="component" value="Unassembled WGS sequence"/>
</dbReference>
<evidence type="ECO:0000256" key="3">
    <source>
        <dbReference type="ARBA" id="ARBA00022801"/>
    </source>
</evidence>